<feature type="transmembrane region" description="Helical" evidence="1">
    <location>
        <begin position="128"/>
        <end position="147"/>
    </location>
</feature>
<evidence type="ECO:0000313" key="3">
    <source>
        <dbReference type="EMBL" id="ABI24904.1"/>
    </source>
</evidence>
<keyword evidence="1" id="KW-1133">Transmembrane helix</keyword>
<gene>
    <name evidence="3" type="ordered locus">HS_0627</name>
</gene>
<keyword evidence="1" id="KW-0812">Transmembrane</keyword>
<dbReference type="AlphaFoldDB" id="Q0I306"/>
<dbReference type="Pfam" id="PF14219">
    <property type="entry name" value="DUF4328"/>
    <property type="match status" value="1"/>
</dbReference>
<dbReference type="KEGG" id="hso:HS_0627"/>
<dbReference type="InterPro" id="IPR025565">
    <property type="entry name" value="DUF4328"/>
</dbReference>
<organism evidence="3">
    <name type="scientific">Histophilus somni (strain 129Pt)</name>
    <name type="common">Haemophilus somnus</name>
    <dbReference type="NCBI Taxonomy" id="205914"/>
    <lineage>
        <taxon>Bacteria</taxon>
        <taxon>Pseudomonadati</taxon>
        <taxon>Pseudomonadota</taxon>
        <taxon>Gammaproteobacteria</taxon>
        <taxon>Pasteurellales</taxon>
        <taxon>Pasteurellaceae</taxon>
        <taxon>Histophilus</taxon>
    </lineage>
</organism>
<feature type="transmembrane region" description="Helical" evidence="1">
    <location>
        <begin position="52"/>
        <end position="70"/>
    </location>
</feature>
<dbReference type="eggNOG" id="ENOG5031BTR">
    <property type="taxonomic scope" value="Bacteria"/>
</dbReference>
<reference evidence="3" key="1">
    <citation type="submission" date="2006-08" db="EMBL/GenBank/DDBJ databases">
        <title>Complete genome sequence of Haemophilus somnus 129PT.</title>
        <authorList>
            <person name="Copeland A."/>
            <person name="Lucas S."/>
            <person name="Lapidus A."/>
            <person name="Barry K."/>
            <person name="Glavina del Rio T."/>
            <person name="Hammon N."/>
            <person name="Dalin E."/>
            <person name="Tice H."/>
            <person name="Pitluck S."/>
            <person name="Brettin T.S."/>
            <person name="Bruce D."/>
            <person name="Challacombe J.F."/>
            <person name="Chertkov O."/>
            <person name="Detter J.C."/>
            <person name="Gilna P."/>
            <person name="Han S."/>
            <person name="Misra M."/>
            <person name="Tapia R."/>
            <person name="Thayer N.N."/>
            <person name="Xie G."/>
            <person name="Inzana T.J."/>
            <person name="Duncan A.J."/>
            <person name="Siddaramppa S."/>
            <person name="Richardson P."/>
        </authorList>
    </citation>
    <scope>NUCLEOTIDE SEQUENCE</scope>
    <source>
        <strain evidence="3">129PT</strain>
    </source>
</reference>
<name>Q0I306_HISS1</name>
<keyword evidence="1" id="KW-0472">Membrane</keyword>
<feature type="domain" description="DUF4328" evidence="2">
    <location>
        <begin position="58"/>
        <end position="149"/>
    </location>
</feature>
<evidence type="ECO:0000256" key="1">
    <source>
        <dbReference type="SAM" id="Phobius"/>
    </source>
</evidence>
<accession>Q0I306</accession>
<proteinExistence type="predicted"/>
<feature type="transmembrane region" description="Helical" evidence="1">
    <location>
        <begin position="12"/>
        <end position="32"/>
    </location>
</feature>
<feature type="transmembrane region" description="Helical" evidence="1">
    <location>
        <begin position="178"/>
        <end position="196"/>
    </location>
</feature>
<dbReference type="EMBL" id="CP000436">
    <property type="protein sequence ID" value="ABI24904.1"/>
    <property type="molecule type" value="Genomic_DNA"/>
</dbReference>
<evidence type="ECO:0000259" key="2">
    <source>
        <dbReference type="Pfam" id="PF14219"/>
    </source>
</evidence>
<protein>
    <recommendedName>
        <fullName evidence="2">DUF4328 domain-containing protein</fullName>
    </recommendedName>
</protein>
<sequence>MQLNNKIRTKVLLSLLILNGVFRFLDVIYINQLFKGIESGYEWFKLLEFYEATSRTSVVLLGIIFGCWIYKAHKNLEILGRKDLRFSHASTVWWFFIPVFQFWKPYQVMKEILLKTTENLKDTKVKKVKYILCVYWLITNLIIIYGYFVCVMLLYGYLSGYLIPIFLLFAYLNLYTWIIMNVFSLIGMFCMFYYIYHINHWQQKSKKNVSLQKNIV</sequence>
<dbReference type="HOGENOM" id="CLU_1276169_0_0_6"/>